<comment type="cofactor">
    <cofactor evidence="7">
        <name>[2Fe-2S] cluster</name>
        <dbReference type="ChEBI" id="CHEBI:190135"/>
    </cofactor>
</comment>
<keyword evidence="12" id="KW-0560">Oxidoreductase</keyword>
<dbReference type="EC" id="1.6.5.9" evidence="12"/>
<dbReference type="InterPro" id="IPR050123">
    <property type="entry name" value="Prok_molybdopt-oxidoreductase"/>
</dbReference>
<dbReference type="Pfam" id="PF00384">
    <property type="entry name" value="Molybdopterin"/>
    <property type="match status" value="1"/>
</dbReference>
<dbReference type="NCBIfam" id="NF005895">
    <property type="entry name" value="PRK07860.1"/>
    <property type="match status" value="1"/>
</dbReference>
<organism evidence="12 13">
    <name type="scientific">Micromonospora zhanjiangensis</name>
    <dbReference type="NCBI Taxonomy" id="1522057"/>
    <lineage>
        <taxon>Bacteria</taxon>
        <taxon>Bacillati</taxon>
        <taxon>Actinomycetota</taxon>
        <taxon>Actinomycetes</taxon>
        <taxon>Micromonosporales</taxon>
        <taxon>Micromonosporaceae</taxon>
        <taxon>Micromonospora</taxon>
    </lineage>
</organism>
<dbReference type="Gene3D" id="3.40.50.740">
    <property type="match status" value="2"/>
</dbReference>
<keyword evidence="4" id="KW-0479">Metal-binding</keyword>
<dbReference type="SMART" id="SM00929">
    <property type="entry name" value="NADH-G_4Fe-4S_3"/>
    <property type="match status" value="1"/>
</dbReference>
<keyword evidence="3" id="KW-0001">2Fe-2S</keyword>
<dbReference type="InterPro" id="IPR009010">
    <property type="entry name" value="Asp_de-COase-like_dom_sf"/>
</dbReference>
<evidence type="ECO:0000313" key="12">
    <source>
        <dbReference type="EMBL" id="MFC4108928.1"/>
    </source>
</evidence>
<dbReference type="Proteomes" id="UP001595868">
    <property type="component" value="Unassembled WGS sequence"/>
</dbReference>
<dbReference type="SUPFAM" id="SSF50692">
    <property type="entry name" value="ADC-like"/>
    <property type="match status" value="1"/>
</dbReference>
<feature type="region of interest" description="Disordered" evidence="8">
    <location>
        <begin position="691"/>
        <end position="712"/>
    </location>
</feature>
<evidence type="ECO:0000256" key="8">
    <source>
        <dbReference type="SAM" id="MobiDB-lite"/>
    </source>
</evidence>
<dbReference type="CDD" id="cd00207">
    <property type="entry name" value="fer2"/>
    <property type="match status" value="1"/>
</dbReference>
<dbReference type="CDD" id="cd02788">
    <property type="entry name" value="MopB_CT_NDH-1_NuoG2-N7"/>
    <property type="match status" value="1"/>
</dbReference>
<evidence type="ECO:0000256" key="2">
    <source>
        <dbReference type="ARBA" id="ARBA00022485"/>
    </source>
</evidence>
<dbReference type="PROSITE" id="PS51839">
    <property type="entry name" value="4FE4S_HC3"/>
    <property type="match status" value="1"/>
</dbReference>
<dbReference type="SUPFAM" id="SSF53706">
    <property type="entry name" value="Formate dehydrogenase/DMSO reductase, domains 1-3"/>
    <property type="match status" value="1"/>
</dbReference>
<gene>
    <name evidence="12" type="ORF">ACFOX0_23735</name>
</gene>
<feature type="region of interest" description="Disordered" evidence="8">
    <location>
        <begin position="820"/>
        <end position="840"/>
    </location>
</feature>
<dbReference type="PROSITE" id="PS51085">
    <property type="entry name" value="2FE2S_FER_2"/>
    <property type="match status" value="1"/>
</dbReference>
<evidence type="ECO:0000259" key="11">
    <source>
        <dbReference type="PROSITE" id="PS51839"/>
    </source>
</evidence>
<dbReference type="Gene3D" id="2.20.25.90">
    <property type="entry name" value="ADC-like domains"/>
    <property type="match status" value="1"/>
</dbReference>
<dbReference type="InterPro" id="IPR001041">
    <property type="entry name" value="2Fe-2S_ferredoxin-type"/>
</dbReference>
<dbReference type="Gene3D" id="3.40.228.10">
    <property type="entry name" value="Dimethylsulfoxide Reductase, domain 2"/>
    <property type="match status" value="1"/>
</dbReference>
<evidence type="ECO:0000256" key="7">
    <source>
        <dbReference type="ARBA" id="ARBA00034078"/>
    </source>
</evidence>
<dbReference type="SUPFAM" id="SSF54292">
    <property type="entry name" value="2Fe-2S ferredoxin-like"/>
    <property type="match status" value="1"/>
</dbReference>
<evidence type="ECO:0000259" key="9">
    <source>
        <dbReference type="PROSITE" id="PS51085"/>
    </source>
</evidence>
<feature type="region of interest" description="Disordered" evidence="8">
    <location>
        <begin position="193"/>
        <end position="214"/>
    </location>
</feature>
<dbReference type="Pfam" id="PF13510">
    <property type="entry name" value="Fer2_4"/>
    <property type="match status" value="1"/>
</dbReference>
<feature type="domain" description="2Fe-2S ferredoxin-type" evidence="9">
    <location>
        <begin position="9"/>
        <end position="87"/>
    </location>
</feature>
<protein>
    <submittedName>
        <fullName evidence="12">NADH-quinone oxidoreductase subunit G</fullName>
        <ecNumber evidence="12">1.6.5.9</ecNumber>
    </submittedName>
</protein>
<dbReference type="PROSITE" id="PS00642">
    <property type="entry name" value="COMPLEX1_75K_2"/>
    <property type="match status" value="1"/>
</dbReference>
<keyword evidence="6" id="KW-0411">Iron-sulfur</keyword>
<feature type="domain" description="4Fe-4S His(Cys)3-ligated-type" evidence="11">
    <location>
        <begin position="89"/>
        <end position="128"/>
    </location>
</feature>
<dbReference type="InterPro" id="IPR006963">
    <property type="entry name" value="Mopterin_OxRdtase_4Fe-4S_dom"/>
</dbReference>
<evidence type="ECO:0000256" key="5">
    <source>
        <dbReference type="ARBA" id="ARBA00023004"/>
    </source>
</evidence>
<dbReference type="PROSITE" id="PS00643">
    <property type="entry name" value="COMPLEX1_75K_3"/>
    <property type="match status" value="1"/>
</dbReference>
<accession>A0ABV8KSH2</accession>
<dbReference type="Gene3D" id="2.40.40.20">
    <property type="match status" value="1"/>
</dbReference>
<dbReference type="Gene3D" id="3.30.70.20">
    <property type="match status" value="1"/>
</dbReference>
<dbReference type="InterPro" id="IPR054351">
    <property type="entry name" value="NADH_UbQ_OxRdtase_ferredoxin"/>
</dbReference>
<dbReference type="PANTHER" id="PTHR43105">
    <property type="entry name" value="RESPIRATORY NITRATE REDUCTASE"/>
    <property type="match status" value="1"/>
</dbReference>
<dbReference type="InterPro" id="IPR006656">
    <property type="entry name" value="Mopterin_OxRdtase"/>
</dbReference>
<dbReference type="InterPro" id="IPR000283">
    <property type="entry name" value="NADH_UbQ_OxRdtase_75kDa_su_CS"/>
</dbReference>
<dbReference type="Gene3D" id="3.10.20.740">
    <property type="match status" value="1"/>
</dbReference>
<evidence type="ECO:0000256" key="1">
    <source>
        <dbReference type="ARBA" id="ARBA00001966"/>
    </source>
</evidence>
<dbReference type="Pfam" id="PF10588">
    <property type="entry name" value="NADH-G_4Fe-4S_3"/>
    <property type="match status" value="1"/>
</dbReference>
<reference evidence="13" key="1">
    <citation type="journal article" date="2019" name="Int. J. Syst. Evol. Microbiol.">
        <title>The Global Catalogue of Microorganisms (GCM) 10K type strain sequencing project: providing services to taxonomists for standard genome sequencing and annotation.</title>
        <authorList>
            <consortium name="The Broad Institute Genomics Platform"/>
            <consortium name="The Broad Institute Genome Sequencing Center for Infectious Disease"/>
            <person name="Wu L."/>
            <person name="Ma J."/>
        </authorList>
    </citation>
    <scope>NUCLEOTIDE SEQUENCE [LARGE SCALE GENOMIC DNA]</scope>
    <source>
        <strain evidence="13">2902at01</strain>
    </source>
</reference>
<keyword evidence="2" id="KW-0004">4Fe-4S</keyword>
<sequence length="840" mass="88319">MTDVAKQTDTVTLTIDGIEVTAPKGALLIRVAEQMGIAIPRFCDHPLLAPAGACRQCLVEVEGQRKPVASCTQTIADGMVVKTQLSSPVAKKAQEGIMELLLVNHPLDCPMCDKGGECPLQNQAMSTGRTDSRFHEHKREYAKPLNISSQVLLDRERCVLCQRCTRFSEEIAGDKFIDLMGRSSAEEINIYRDETYGGQPGDGRSGGEPDADTGDVPFNSYFSGNTVQICPVGALTGAQYRFRARPFDLVSTPSVCEHCSAGCAQRTDHRRGKVTRRLAGDDPAVNEEWNCDKGRWGFRYATATDRLVNPLVRDAKTGELREASWSEALAVAADGLRAARDGAHGVGVLTGGRLTVEDAYAYAKFARIALHTNDIDFRARPVSAEEAEFLAAEVAGRTGVTYADIESAPAVVIAGLEPEEECPILFLRLRKAYQKKGLRVLTLAPFASRGITKLGGKIARVTPGQEAEVLAEHPTVAEALAEPGAILLVGERLATVPGGLSAAAALAGRTGAKLAWVPRRAGDRGAVDAGCLPNLLPGGRAVVDPAARAELGGAWDVPAGVIPSAAGRDTDGIIAAAAAGRIGALVVAGVDPADLTDPRLAEEALDRVPFLVSLELRGSSVTRRADVVLPAAPVAEKAGSFLDWEGRLRTFEAVLNTPAMNDGRVLDAIAAQLDVELGTGDVNTVRRELGGLPASRADRPSAPAVDPVEPARPGPGEAVLVTWHQLIDLGTLTEGDEYLGGTARPPVVRLAPATADALGVADGDPVTVGTDRGAITLPALRTEMPEDLVWLPTNSPGATVRRTLGVTSGAVVRISAGKTTPVDAETADRPGPLLNAGGAR</sequence>
<dbReference type="EMBL" id="JBHSBN010000019">
    <property type="protein sequence ID" value="MFC4108928.1"/>
    <property type="molecule type" value="Genomic_DNA"/>
</dbReference>
<evidence type="ECO:0000256" key="6">
    <source>
        <dbReference type="ARBA" id="ARBA00023014"/>
    </source>
</evidence>
<comment type="caution">
    <text evidence="12">The sequence shown here is derived from an EMBL/GenBank/DDBJ whole genome shotgun (WGS) entry which is preliminary data.</text>
</comment>
<name>A0ABV8KSH2_9ACTN</name>
<dbReference type="SUPFAM" id="SSF54862">
    <property type="entry name" value="4Fe-4S ferredoxins"/>
    <property type="match status" value="1"/>
</dbReference>
<feature type="domain" description="4Fe-4S Mo/W bis-MGD-type" evidence="10">
    <location>
        <begin position="249"/>
        <end position="305"/>
    </location>
</feature>
<proteinExistence type="predicted"/>
<dbReference type="RefSeq" id="WP_377549767.1">
    <property type="nucleotide sequence ID" value="NZ_JBHSBN010000019.1"/>
</dbReference>
<dbReference type="SMART" id="SM00926">
    <property type="entry name" value="Molybdop_Fe4S4"/>
    <property type="match status" value="1"/>
</dbReference>
<dbReference type="InterPro" id="IPR006657">
    <property type="entry name" value="MoPterin_dinucl-bd_dom"/>
</dbReference>
<dbReference type="InterPro" id="IPR019574">
    <property type="entry name" value="NADH_UbQ_OxRdtase_Gsu_4Fe4S-bd"/>
</dbReference>
<dbReference type="GO" id="GO:0050136">
    <property type="term" value="F:NADH dehydrogenase (quinone) (non-electrogenic) activity"/>
    <property type="evidence" value="ECO:0007669"/>
    <property type="project" value="UniProtKB-EC"/>
</dbReference>
<dbReference type="PROSITE" id="PS00641">
    <property type="entry name" value="COMPLEX1_75K_1"/>
    <property type="match status" value="1"/>
</dbReference>
<dbReference type="InterPro" id="IPR036010">
    <property type="entry name" value="2Fe-2S_ferredoxin-like_sf"/>
</dbReference>
<keyword evidence="13" id="KW-1185">Reference proteome</keyword>
<dbReference type="Pfam" id="PF22117">
    <property type="entry name" value="Fer4_Nqo3"/>
    <property type="match status" value="1"/>
</dbReference>
<dbReference type="Pfam" id="PF04879">
    <property type="entry name" value="Molybdop_Fe4S4"/>
    <property type="match status" value="1"/>
</dbReference>
<evidence type="ECO:0000256" key="4">
    <source>
        <dbReference type="ARBA" id="ARBA00022723"/>
    </source>
</evidence>
<keyword evidence="5" id="KW-0408">Iron</keyword>
<evidence type="ECO:0000259" key="10">
    <source>
        <dbReference type="PROSITE" id="PS51669"/>
    </source>
</evidence>
<dbReference type="PANTHER" id="PTHR43105:SF12">
    <property type="entry name" value="NADH-QUINONE OXIDOREDUCTASE SUBUNIT G"/>
    <property type="match status" value="1"/>
</dbReference>
<dbReference type="Pfam" id="PF01568">
    <property type="entry name" value="Molydop_binding"/>
    <property type="match status" value="1"/>
</dbReference>
<evidence type="ECO:0000256" key="3">
    <source>
        <dbReference type="ARBA" id="ARBA00022714"/>
    </source>
</evidence>
<dbReference type="PROSITE" id="PS51669">
    <property type="entry name" value="4FE4S_MOW_BIS_MGD"/>
    <property type="match status" value="1"/>
</dbReference>
<evidence type="ECO:0000313" key="13">
    <source>
        <dbReference type="Proteomes" id="UP001595868"/>
    </source>
</evidence>
<comment type="cofactor">
    <cofactor evidence="1">
        <name>[4Fe-4S] cluster</name>
        <dbReference type="ChEBI" id="CHEBI:49883"/>
    </cofactor>
</comment>